<dbReference type="EMBL" id="WOCE01000025">
    <property type="protein sequence ID" value="KAE9584803.1"/>
    <property type="molecule type" value="Genomic_DNA"/>
</dbReference>
<feature type="transmembrane region" description="Helical" evidence="1">
    <location>
        <begin position="12"/>
        <end position="36"/>
    </location>
</feature>
<evidence type="ECO:0000313" key="2">
    <source>
        <dbReference type="EMBL" id="KAE9584803.1"/>
    </source>
</evidence>
<reference evidence="3" key="1">
    <citation type="journal article" date="2020" name="Nat. Commun.">
        <title>Genome sequence of the cluster root forming white lupin.</title>
        <authorList>
            <person name="Hufnagel B."/>
            <person name="Marques A."/>
            <person name="Soriano A."/>
            <person name="Marques L."/>
            <person name="Divol F."/>
            <person name="Doumas P."/>
            <person name="Sallet E."/>
            <person name="Mancinotti D."/>
            <person name="Carrere S."/>
            <person name="Marande W."/>
            <person name="Arribat S."/>
            <person name="Keller J."/>
            <person name="Huneau C."/>
            <person name="Blein T."/>
            <person name="Aime D."/>
            <person name="Laguerre M."/>
            <person name="Taylor J."/>
            <person name="Schubert V."/>
            <person name="Nelson M."/>
            <person name="Geu-Flores F."/>
            <person name="Crespi M."/>
            <person name="Gallardo-Guerrero K."/>
            <person name="Delaux P.-M."/>
            <person name="Salse J."/>
            <person name="Berges H."/>
            <person name="Guyot R."/>
            <person name="Gouzy J."/>
            <person name="Peret B."/>
        </authorList>
    </citation>
    <scope>NUCLEOTIDE SEQUENCE [LARGE SCALE GENOMIC DNA]</scope>
    <source>
        <strain evidence="3">cv. Amiga</strain>
    </source>
</reference>
<sequence>MAVSTAVNEGTPLTLFCLIFFISLHIRFYLFSGLFLRLLRRRWSEVTSTAAGLRVVVPSSFFSDERQRQWRQN</sequence>
<dbReference type="AlphaFoldDB" id="A0A6A4MUB9"/>
<keyword evidence="1" id="KW-0812">Transmembrane</keyword>
<keyword evidence="3" id="KW-1185">Reference proteome</keyword>
<accession>A0A6A4MUB9</accession>
<keyword evidence="1" id="KW-0472">Membrane</keyword>
<gene>
    <name evidence="2" type="ORF">Lalb_Chr25g0282261</name>
</gene>
<evidence type="ECO:0000313" key="3">
    <source>
        <dbReference type="Proteomes" id="UP000447434"/>
    </source>
</evidence>
<proteinExistence type="predicted"/>
<name>A0A6A4MUB9_LUPAL</name>
<dbReference type="Proteomes" id="UP000447434">
    <property type="component" value="Chromosome 25"/>
</dbReference>
<protein>
    <submittedName>
        <fullName evidence="2">Uncharacterized protein</fullName>
    </submittedName>
</protein>
<evidence type="ECO:0000256" key="1">
    <source>
        <dbReference type="SAM" id="Phobius"/>
    </source>
</evidence>
<comment type="caution">
    <text evidence="2">The sequence shown here is derived from an EMBL/GenBank/DDBJ whole genome shotgun (WGS) entry which is preliminary data.</text>
</comment>
<keyword evidence="1" id="KW-1133">Transmembrane helix</keyword>
<organism evidence="2 3">
    <name type="scientific">Lupinus albus</name>
    <name type="common">White lupine</name>
    <name type="synonym">Lupinus termis</name>
    <dbReference type="NCBI Taxonomy" id="3870"/>
    <lineage>
        <taxon>Eukaryota</taxon>
        <taxon>Viridiplantae</taxon>
        <taxon>Streptophyta</taxon>
        <taxon>Embryophyta</taxon>
        <taxon>Tracheophyta</taxon>
        <taxon>Spermatophyta</taxon>
        <taxon>Magnoliopsida</taxon>
        <taxon>eudicotyledons</taxon>
        <taxon>Gunneridae</taxon>
        <taxon>Pentapetalae</taxon>
        <taxon>rosids</taxon>
        <taxon>fabids</taxon>
        <taxon>Fabales</taxon>
        <taxon>Fabaceae</taxon>
        <taxon>Papilionoideae</taxon>
        <taxon>50 kb inversion clade</taxon>
        <taxon>genistoids sensu lato</taxon>
        <taxon>core genistoids</taxon>
        <taxon>Genisteae</taxon>
        <taxon>Lupinus</taxon>
    </lineage>
</organism>